<dbReference type="Proteomes" id="UP000829398">
    <property type="component" value="Chromosome 5"/>
</dbReference>
<sequence>MDGVKRWRWWAVFILGALIGSQFACGGGNDSTKANHEALVSRIAFGSCANQTAPQPIWDAIIKFDPQVFIWMGDNIYGDIKRPSKMFGKERTTGPWKNVPRFVPTSQDEMNFKYHIIKNHPAYSRLRHNLNTKIIGTWDDHDYGLNDAGKEFPAKVSNQRLLLDFLDEPLDSPRRMQAGIYTSYTFGPVGRQIKIILLDTRYHRDPLSSDGTILGSTQWTWLEKELNGPSSAITIIVSSIQVISNLSATTGPLFYMESWGRFPKERDRLFQLIADSKRMLRSINYPSYTYCFLLQRNGVFFISGDVHFGEITRYDCDVGYALYDITSSGLTQAVEKAVPAPFHFVVRFLAWWTPSTMRVIGKNCRHRSCTYGQPNFGAIEIDWDATPVALKIEVRDTDGIPAIGVNISLSELQAQSVNSAATLRVGEHQKHCSLEVDLPWIVRYRLTILFYFSVAVLLFALVGLNFAAAVVFRLFLRKCKLD</sequence>
<keyword evidence="2" id="KW-1185">Reference proteome</keyword>
<reference evidence="2" key="1">
    <citation type="journal article" date="2023" name="Hortic. Res.">
        <title>A chromosome-level phased genome enabling allele-level studies in sweet orange: a case study on citrus Huanglongbing tolerance.</title>
        <authorList>
            <person name="Wu B."/>
            <person name="Yu Q."/>
            <person name="Deng Z."/>
            <person name="Duan Y."/>
            <person name="Luo F."/>
            <person name="Gmitter F. Jr."/>
        </authorList>
    </citation>
    <scope>NUCLEOTIDE SEQUENCE [LARGE SCALE GENOMIC DNA]</scope>
    <source>
        <strain evidence="2">cv. Valencia</strain>
    </source>
</reference>
<proteinExistence type="predicted"/>
<protein>
    <submittedName>
        <fullName evidence="1">Calcineurin-like metallo-phosphoesterase superfamily protein</fullName>
    </submittedName>
</protein>
<organism evidence="1 2">
    <name type="scientific">Citrus sinensis</name>
    <name type="common">Sweet orange</name>
    <name type="synonym">Citrus aurantium var. sinensis</name>
    <dbReference type="NCBI Taxonomy" id="2711"/>
    <lineage>
        <taxon>Eukaryota</taxon>
        <taxon>Viridiplantae</taxon>
        <taxon>Streptophyta</taxon>
        <taxon>Embryophyta</taxon>
        <taxon>Tracheophyta</taxon>
        <taxon>Spermatophyta</taxon>
        <taxon>Magnoliopsida</taxon>
        <taxon>eudicotyledons</taxon>
        <taxon>Gunneridae</taxon>
        <taxon>Pentapetalae</taxon>
        <taxon>rosids</taxon>
        <taxon>malvids</taxon>
        <taxon>Sapindales</taxon>
        <taxon>Rutaceae</taxon>
        <taxon>Aurantioideae</taxon>
        <taxon>Citrus</taxon>
    </lineage>
</organism>
<dbReference type="EMBL" id="CM039174">
    <property type="protein sequence ID" value="KAH9759858.1"/>
    <property type="molecule type" value="Genomic_DNA"/>
</dbReference>
<name>A0ACB8KZI4_CITSI</name>
<accession>A0ACB8KZI4</accession>
<comment type="caution">
    <text evidence="1">The sequence shown here is derived from an EMBL/GenBank/DDBJ whole genome shotgun (WGS) entry which is preliminary data.</text>
</comment>
<evidence type="ECO:0000313" key="1">
    <source>
        <dbReference type="EMBL" id="KAH9759858.1"/>
    </source>
</evidence>
<gene>
    <name evidence="1" type="ORF">KPL71_017089</name>
</gene>
<evidence type="ECO:0000313" key="2">
    <source>
        <dbReference type="Proteomes" id="UP000829398"/>
    </source>
</evidence>